<evidence type="ECO:0000256" key="1">
    <source>
        <dbReference type="ARBA" id="ARBA00004141"/>
    </source>
</evidence>
<feature type="transmembrane region" description="Helical" evidence="5">
    <location>
        <begin position="74"/>
        <end position="92"/>
    </location>
</feature>
<reference evidence="7 8" key="1">
    <citation type="submission" date="2020-08" db="EMBL/GenBank/DDBJ databases">
        <title>Genomic Encyclopedia of Type Strains, Phase III (KMG-III): the genomes of soil and plant-associated and newly described type strains.</title>
        <authorList>
            <person name="Whitman W."/>
        </authorList>
    </citation>
    <scope>NUCLEOTIDE SEQUENCE [LARGE SCALE GENOMIC DNA]</scope>
    <source>
        <strain evidence="7 8">CECT 8654</strain>
    </source>
</reference>
<comment type="caution">
    <text evidence="7">The sequence shown here is derived from an EMBL/GenBank/DDBJ whole genome shotgun (WGS) entry which is preliminary data.</text>
</comment>
<feature type="transmembrane region" description="Helical" evidence="5">
    <location>
        <begin position="124"/>
        <end position="141"/>
    </location>
</feature>
<keyword evidence="3 5" id="KW-1133">Transmembrane helix</keyword>
<evidence type="ECO:0000313" key="8">
    <source>
        <dbReference type="Proteomes" id="UP000537130"/>
    </source>
</evidence>
<evidence type="ECO:0000256" key="5">
    <source>
        <dbReference type="SAM" id="Phobius"/>
    </source>
</evidence>
<accession>A0A7W4W763</accession>
<evidence type="ECO:0000256" key="2">
    <source>
        <dbReference type="ARBA" id="ARBA00022692"/>
    </source>
</evidence>
<dbReference type="Proteomes" id="UP000537130">
    <property type="component" value="Unassembled WGS sequence"/>
</dbReference>
<comment type="subcellular location">
    <subcellularLocation>
        <location evidence="1">Membrane</location>
        <topology evidence="1">Multi-pass membrane protein</topology>
    </subcellularLocation>
</comment>
<dbReference type="Pfam" id="PF07298">
    <property type="entry name" value="NnrU"/>
    <property type="match status" value="1"/>
</dbReference>
<dbReference type="InterPro" id="IPR009915">
    <property type="entry name" value="NnrU_dom"/>
</dbReference>
<evidence type="ECO:0000259" key="6">
    <source>
        <dbReference type="Pfam" id="PF07298"/>
    </source>
</evidence>
<feature type="transmembrane region" description="Helical" evidence="5">
    <location>
        <begin position="161"/>
        <end position="185"/>
    </location>
</feature>
<dbReference type="RefSeq" id="WP_183411509.1">
    <property type="nucleotide sequence ID" value="NZ_JACHWY010000003.1"/>
</dbReference>
<feature type="transmembrane region" description="Helical" evidence="5">
    <location>
        <begin position="35"/>
        <end position="53"/>
    </location>
</feature>
<feature type="domain" description="NnrU" evidence="6">
    <location>
        <begin position="3"/>
        <end position="184"/>
    </location>
</feature>
<dbReference type="GO" id="GO:0016020">
    <property type="term" value="C:membrane"/>
    <property type="evidence" value="ECO:0007669"/>
    <property type="project" value="UniProtKB-SubCell"/>
</dbReference>
<keyword evidence="8" id="KW-1185">Reference proteome</keyword>
<proteinExistence type="predicted"/>
<keyword evidence="2 5" id="KW-0812">Transmembrane</keyword>
<evidence type="ECO:0000313" key="7">
    <source>
        <dbReference type="EMBL" id="MBB3048743.1"/>
    </source>
</evidence>
<organism evidence="7 8">
    <name type="scientific">Litorivivens lipolytica</name>
    <dbReference type="NCBI Taxonomy" id="1524264"/>
    <lineage>
        <taxon>Bacteria</taxon>
        <taxon>Pseudomonadati</taxon>
        <taxon>Pseudomonadota</taxon>
        <taxon>Gammaproteobacteria</taxon>
        <taxon>Litorivivens</taxon>
    </lineage>
</organism>
<keyword evidence="4 5" id="KW-0472">Membrane</keyword>
<dbReference type="EMBL" id="JACHWY010000003">
    <property type="protein sequence ID" value="MBB3048743.1"/>
    <property type="molecule type" value="Genomic_DNA"/>
</dbReference>
<sequence length="186" mass="20120">MSLLIGGILLWVATHFSIRLLPGMRQQLISAIGKWPYQGVFSVVMVVAIVLIVRGWKEIGPGEPLWLLDWARPVNLVLMAAAVCLFIAANAPTDIKQVLRHPQLLSVVIWALAHLLVNSDLRSLVLFGSLAVWALAEMALINHHAGPWQKPAPSGAAKTVVSVVIGLAVFAVLLYVHPWLAGVAVI</sequence>
<evidence type="ECO:0000256" key="4">
    <source>
        <dbReference type="ARBA" id="ARBA00023136"/>
    </source>
</evidence>
<dbReference type="AlphaFoldDB" id="A0A7W4W763"/>
<gene>
    <name evidence="7" type="ORF">FHR99_003017</name>
</gene>
<protein>
    <submittedName>
        <fullName evidence="7">Putative membrane protein</fullName>
    </submittedName>
</protein>
<evidence type="ECO:0000256" key="3">
    <source>
        <dbReference type="ARBA" id="ARBA00022989"/>
    </source>
</evidence>
<name>A0A7W4W763_9GAMM</name>